<evidence type="ECO:0000313" key="2">
    <source>
        <dbReference type="EMBL" id="PHH79340.1"/>
    </source>
</evidence>
<dbReference type="AlphaFoldDB" id="A0A2C5ZHQ6"/>
<accession>A0A2C5ZHQ6</accession>
<feature type="compositionally biased region" description="Acidic residues" evidence="1">
    <location>
        <begin position="276"/>
        <end position="285"/>
    </location>
</feature>
<proteinExistence type="predicted"/>
<evidence type="ECO:0000256" key="1">
    <source>
        <dbReference type="SAM" id="MobiDB-lite"/>
    </source>
</evidence>
<feature type="compositionally biased region" description="Polar residues" evidence="1">
    <location>
        <begin position="94"/>
        <end position="117"/>
    </location>
</feature>
<feature type="compositionally biased region" description="Low complexity" evidence="1">
    <location>
        <begin position="367"/>
        <end position="377"/>
    </location>
</feature>
<feature type="region of interest" description="Disordered" evidence="1">
    <location>
        <begin position="224"/>
        <end position="318"/>
    </location>
</feature>
<dbReference type="Proteomes" id="UP000224854">
    <property type="component" value="Unassembled WGS sequence"/>
</dbReference>
<keyword evidence="3" id="KW-1185">Reference proteome</keyword>
<dbReference type="GO" id="GO:0035361">
    <property type="term" value="C:Cul8-RING ubiquitin ligase complex"/>
    <property type="evidence" value="ECO:0007669"/>
    <property type="project" value="TreeGrafter"/>
</dbReference>
<feature type="compositionally biased region" description="Acidic residues" evidence="1">
    <location>
        <begin position="11"/>
        <end position="21"/>
    </location>
</feature>
<evidence type="ECO:0000313" key="3">
    <source>
        <dbReference type="Proteomes" id="UP000224854"/>
    </source>
</evidence>
<comment type="caution">
    <text evidence="2">The sequence shown here is derived from an EMBL/GenBank/DDBJ whole genome shotgun (WGS) entry which is preliminary data.</text>
</comment>
<reference evidence="2 3" key="1">
    <citation type="submission" date="2017-06" db="EMBL/GenBank/DDBJ databases">
        <title>Ant-infecting Ophiocordyceps genomes reveal a high diversity of potential behavioral manipulation genes and a possible major role for enterotoxins.</title>
        <authorList>
            <person name="De Bekker C."/>
            <person name="Evans H.C."/>
            <person name="Brachmann A."/>
            <person name="Hughes D.P."/>
        </authorList>
    </citation>
    <scope>NUCLEOTIDE SEQUENCE [LARGE SCALE GENOMIC DNA]</scope>
    <source>
        <strain evidence="2 3">1348a</strain>
    </source>
</reference>
<feature type="region of interest" description="Disordered" evidence="1">
    <location>
        <begin position="367"/>
        <end position="418"/>
    </location>
</feature>
<organism evidence="2 3">
    <name type="scientific">Ophiocordyceps australis</name>
    <dbReference type="NCBI Taxonomy" id="1399860"/>
    <lineage>
        <taxon>Eukaryota</taxon>
        <taxon>Fungi</taxon>
        <taxon>Dikarya</taxon>
        <taxon>Ascomycota</taxon>
        <taxon>Pezizomycotina</taxon>
        <taxon>Sordariomycetes</taxon>
        <taxon>Hypocreomycetidae</taxon>
        <taxon>Hypocreales</taxon>
        <taxon>Ophiocordycipitaceae</taxon>
        <taxon>Ophiocordyceps</taxon>
    </lineage>
</organism>
<feature type="region of interest" description="Disordered" evidence="1">
    <location>
        <begin position="447"/>
        <end position="483"/>
    </location>
</feature>
<dbReference type="GO" id="GO:0000724">
    <property type="term" value="P:double-strand break repair via homologous recombination"/>
    <property type="evidence" value="ECO:0007669"/>
    <property type="project" value="TreeGrafter"/>
</dbReference>
<protein>
    <submittedName>
        <fullName evidence="2">Uncharacterized protein</fullName>
    </submittedName>
</protein>
<feature type="compositionally biased region" description="Low complexity" evidence="1">
    <location>
        <begin position="64"/>
        <end position="87"/>
    </location>
</feature>
<dbReference type="InterPro" id="IPR019021">
    <property type="entry name" value="Mms22"/>
</dbReference>
<dbReference type="EMBL" id="NJEU01000189">
    <property type="protein sequence ID" value="PHH79340.1"/>
    <property type="molecule type" value="Genomic_DNA"/>
</dbReference>
<dbReference type="PANTHER" id="PTHR28122:SF1">
    <property type="entry name" value="E3 UBIQUITIN-PROTEIN LIGASE SUBSTRATE RECEPTOR MMS22"/>
    <property type="match status" value="1"/>
</dbReference>
<dbReference type="OrthoDB" id="2386201at2759"/>
<feature type="compositionally biased region" description="Basic and acidic residues" evidence="1">
    <location>
        <begin position="1"/>
        <end position="10"/>
    </location>
</feature>
<dbReference type="GO" id="GO:0031297">
    <property type="term" value="P:replication fork processing"/>
    <property type="evidence" value="ECO:0007669"/>
    <property type="project" value="InterPro"/>
</dbReference>
<name>A0A2C5ZHQ6_9HYPO</name>
<feature type="region of interest" description="Disordered" evidence="1">
    <location>
        <begin position="1"/>
        <end position="133"/>
    </location>
</feature>
<gene>
    <name evidence="2" type="ORF">CDD82_2442</name>
</gene>
<dbReference type="PANTHER" id="PTHR28122">
    <property type="entry name" value="E3 UBIQUITIN-PROTEIN LIGASE SUBSTRATE RECEPTOR MMS22"/>
    <property type="match status" value="1"/>
</dbReference>
<sequence>MPNWRERGEVPDSDEDDEDFESQNHETTLLPVADATPKDIWAFPDSQEQDVTEQKFDRQSSLTDSPNPGSSPLSSAPSDDLPLVSDLTIARIDQISSKRSLDNSEQPSEPSAVLQDSTSRHMSHSPESIQGRDREVLSTDNPGLQFASQSLPQYKRSLRPRKPIQEHPYLLENARYSRILKKHGVKPLRLALQAGLDAELSKADTDDVFNQASQDSMQDMLAQHSWSQGTRVDPQSMELSHDPFSASSQIASIPRDTSRSASPATLEGTPGLSSLDDQDLPELDEIFGRPVRPTLAKETVKRQRTPPPSTVRKRRRVVVLDSNPEESLAEPFLKPTANSESPLILSPCLPPLHPKLSRQDGLPTTLAALSPLSTSPSGRRNSFSAAFPLTQPASDNGVSDLDEANDSCESHSDTDEDVNAFNSMGRRLRGILPASWLRLDQNFTRERALQHTKTRRPLKSPERKYRRGVAQLKKASPSGAAPQLLFDDDSEVEAPEVPNANPPSDSPAFIPATVLAETNSNSNKVVQIISDDSDSAFEDNRIELMPLGVTGRKRQLKITDSISKHNKG</sequence>
<dbReference type="GO" id="GO:0005634">
    <property type="term" value="C:nucleus"/>
    <property type="evidence" value="ECO:0007669"/>
    <property type="project" value="InterPro"/>
</dbReference>